<reference evidence="2" key="1">
    <citation type="submission" date="2023-03" db="EMBL/GenBank/DDBJ databases">
        <title>Chromosome-scale reference genome and RAD-based genetic map of yellow starthistle (Centaurea solstitialis) reveal putative structural variation and QTLs associated with invader traits.</title>
        <authorList>
            <person name="Reatini B."/>
            <person name="Cang F.A."/>
            <person name="Jiang Q."/>
            <person name="Mckibben M.T.W."/>
            <person name="Barker M.S."/>
            <person name="Rieseberg L.H."/>
            <person name="Dlugosch K.M."/>
        </authorList>
    </citation>
    <scope>NUCLEOTIDE SEQUENCE</scope>
    <source>
        <strain evidence="2">CAN-66</strain>
        <tissue evidence="2">Leaf</tissue>
    </source>
</reference>
<evidence type="ECO:0000259" key="1">
    <source>
        <dbReference type="Pfam" id="PF09331"/>
    </source>
</evidence>
<dbReference type="PANTHER" id="PTHR48449">
    <property type="entry name" value="DUF1985 DOMAIN-CONTAINING PROTEIN"/>
    <property type="match status" value="1"/>
</dbReference>
<keyword evidence="3" id="KW-1185">Reference proteome</keyword>
<dbReference type="Pfam" id="PF09331">
    <property type="entry name" value="DUF1985"/>
    <property type="match status" value="1"/>
</dbReference>
<protein>
    <recommendedName>
        <fullName evidence="1">DUF1985 domain-containing protein</fullName>
    </recommendedName>
</protein>
<comment type="caution">
    <text evidence="2">The sequence shown here is derived from an EMBL/GenBank/DDBJ whole genome shotgun (WGS) entry which is preliminary data.</text>
</comment>
<feature type="domain" description="DUF1985" evidence="1">
    <location>
        <begin position="204"/>
        <end position="330"/>
    </location>
</feature>
<accession>A0AA38WDX1</accession>
<organism evidence="2 3">
    <name type="scientific">Centaurea solstitialis</name>
    <name type="common">yellow star-thistle</name>
    <dbReference type="NCBI Taxonomy" id="347529"/>
    <lineage>
        <taxon>Eukaryota</taxon>
        <taxon>Viridiplantae</taxon>
        <taxon>Streptophyta</taxon>
        <taxon>Embryophyta</taxon>
        <taxon>Tracheophyta</taxon>
        <taxon>Spermatophyta</taxon>
        <taxon>Magnoliopsida</taxon>
        <taxon>eudicotyledons</taxon>
        <taxon>Gunneridae</taxon>
        <taxon>Pentapetalae</taxon>
        <taxon>asterids</taxon>
        <taxon>campanulids</taxon>
        <taxon>Asterales</taxon>
        <taxon>Asteraceae</taxon>
        <taxon>Carduoideae</taxon>
        <taxon>Cardueae</taxon>
        <taxon>Centaureinae</taxon>
        <taxon>Centaurea</taxon>
    </lineage>
</organism>
<sequence length="344" mass="39586">MELFRGKQTPPKYATHEKFHFMSFHEGKDTSNCRGVGLFRESDMYANGKPEAANDRNIDESGERLKMIGGERLKMIGAGERSPAASNERDAKKRKVEQLGFGRKYRFGCGQGQDPDLTPVMRTVPATLWELGFKLEPYFSVIYLTLRSQMRLLSELKTKLEDKPTALQLFRSTVFGPWLDIKETYGDSLLIDTIIKHQISSPPNADQLLYLVDNKLLSFKKSDFCLITGFKFGNENNPPHNQTAPIIERLFDGDYSARSIKVLDLYSIFQNYFHLLSDADAVCVGLLIVLDLVFLGRQKDFVLQDWCLQLVEDLDSWNAYSWGSLLWRKTFEQLHDAYLKRKKR</sequence>
<evidence type="ECO:0000313" key="2">
    <source>
        <dbReference type="EMBL" id="KAJ9557072.1"/>
    </source>
</evidence>
<evidence type="ECO:0000313" key="3">
    <source>
        <dbReference type="Proteomes" id="UP001172457"/>
    </source>
</evidence>
<dbReference type="EMBL" id="JARYMX010000003">
    <property type="protein sequence ID" value="KAJ9557072.1"/>
    <property type="molecule type" value="Genomic_DNA"/>
</dbReference>
<dbReference type="InterPro" id="IPR015410">
    <property type="entry name" value="DUF1985"/>
</dbReference>
<dbReference type="PANTHER" id="PTHR48449:SF1">
    <property type="entry name" value="DUF1985 DOMAIN-CONTAINING PROTEIN"/>
    <property type="match status" value="1"/>
</dbReference>
<proteinExistence type="predicted"/>
<dbReference type="AlphaFoldDB" id="A0AA38WDX1"/>
<dbReference type="Proteomes" id="UP001172457">
    <property type="component" value="Chromosome 3"/>
</dbReference>
<name>A0AA38WDX1_9ASTR</name>
<gene>
    <name evidence="2" type="ORF">OSB04_011686</name>
</gene>